<accession>A0ACA8DTJ2</accession>
<evidence type="ECO:0000313" key="2">
    <source>
        <dbReference type="Proteomes" id="UP000217277"/>
    </source>
</evidence>
<protein>
    <submittedName>
        <fullName evidence="1">Uncharacterized protein</fullName>
    </submittedName>
</protein>
<reference evidence="1" key="1">
    <citation type="submission" date="2015-03" db="EMBL/GenBank/DDBJ databases">
        <authorList>
            <person name="Xie B.-B."/>
            <person name="Rong J.-C."/>
            <person name="Qin Q.-L."/>
            <person name="Zhang Y.-Z."/>
        </authorList>
    </citation>
    <scope>NUCLEOTIDE SEQUENCE</scope>
    <source>
        <strain evidence="1">DSM 14585</strain>
    </source>
</reference>
<dbReference type="EMBL" id="CP011011">
    <property type="protein sequence ID" value="ATC81451.1"/>
    <property type="molecule type" value="Genomic_DNA"/>
</dbReference>
<dbReference type="Proteomes" id="UP000217277">
    <property type="component" value="Chromosome I"/>
</dbReference>
<name>A0ACA8DTJ2_9GAMM</name>
<gene>
    <name evidence="1" type="ORF">PAGA_a0970</name>
</gene>
<proteinExistence type="predicted"/>
<sequence>MQPIQTLIGMNIKLARTKRSIPQAELANKLGIEASYLSRIERGNVPVSCERIYQIIKILNCGLEEIFPDPSEVDIQLSKSK</sequence>
<evidence type="ECO:0000313" key="1">
    <source>
        <dbReference type="EMBL" id="ATC81451.1"/>
    </source>
</evidence>
<organism evidence="1 2">
    <name type="scientific">Pseudoalteromonas agarivorans DSM 14585</name>
    <dbReference type="NCBI Taxonomy" id="1312369"/>
    <lineage>
        <taxon>Bacteria</taxon>
        <taxon>Pseudomonadati</taxon>
        <taxon>Pseudomonadota</taxon>
        <taxon>Gammaproteobacteria</taxon>
        <taxon>Alteromonadales</taxon>
        <taxon>Pseudoalteromonadaceae</taxon>
        <taxon>Pseudoalteromonas</taxon>
    </lineage>
</organism>
<keyword evidence="2" id="KW-1185">Reference proteome</keyword>